<reference evidence="1" key="1">
    <citation type="journal article" date="2022" name="bioRxiv">
        <title>Sequencing and chromosome-scale assembly of the giantPleurodeles waltlgenome.</title>
        <authorList>
            <person name="Brown T."/>
            <person name="Elewa A."/>
            <person name="Iarovenko S."/>
            <person name="Subramanian E."/>
            <person name="Araus A.J."/>
            <person name="Petzold A."/>
            <person name="Susuki M."/>
            <person name="Suzuki K.-i.T."/>
            <person name="Hayashi T."/>
            <person name="Toyoda A."/>
            <person name="Oliveira C."/>
            <person name="Osipova E."/>
            <person name="Leigh N.D."/>
            <person name="Simon A."/>
            <person name="Yun M.H."/>
        </authorList>
    </citation>
    <scope>NUCLEOTIDE SEQUENCE</scope>
    <source>
        <strain evidence="1">20211129_DDA</strain>
        <tissue evidence="1">Liver</tissue>
    </source>
</reference>
<gene>
    <name evidence="1" type="ORF">NDU88_001806</name>
</gene>
<dbReference type="AlphaFoldDB" id="A0AAV7PDK1"/>
<evidence type="ECO:0000313" key="2">
    <source>
        <dbReference type="Proteomes" id="UP001066276"/>
    </source>
</evidence>
<sequence length="69" mass="7629">MDHFLYTPSPAGGVTRCSLCLDTALTFQMHRTLGKSPEFPKCSTACAHGPPEWPDHKDECATAHKKSRK</sequence>
<accession>A0AAV7PDK1</accession>
<proteinExistence type="predicted"/>
<evidence type="ECO:0000313" key="1">
    <source>
        <dbReference type="EMBL" id="KAJ1123335.1"/>
    </source>
</evidence>
<comment type="caution">
    <text evidence="1">The sequence shown here is derived from an EMBL/GenBank/DDBJ whole genome shotgun (WGS) entry which is preliminary data.</text>
</comment>
<name>A0AAV7PDK1_PLEWA</name>
<dbReference type="Proteomes" id="UP001066276">
    <property type="component" value="Chromosome 7"/>
</dbReference>
<organism evidence="1 2">
    <name type="scientific">Pleurodeles waltl</name>
    <name type="common">Iberian ribbed newt</name>
    <dbReference type="NCBI Taxonomy" id="8319"/>
    <lineage>
        <taxon>Eukaryota</taxon>
        <taxon>Metazoa</taxon>
        <taxon>Chordata</taxon>
        <taxon>Craniata</taxon>
        <taxon>Vertebrata</taxon>
        <taxon>Euteleostomi</taxon>
        <taxon>Amphibia</taxon>
        <taxon>Batrachia</taxon>
        <taxon>Caudata</taxon>
        <taxon>Salamandroidea</taxon>
        <taxon>Salamandridae</taxon>
        <taxon>Pleurodelinae</taxon>
        <taxon>Pleurodeles</taxon>
    </lineage>
</organism>
<keyword evidence="2" id="KW-1185">Reference proteome</keyword>
<dbReference type="EMBL" id="JANPWB010000011">
    <property type="protein sequence ID" value="KAJ1123335.1"/>
    <property type="molecule type" value="Genomic_DNA"/>
</dbReference>
<protein>
    <submittedName>
        <fullName evidence="1">Uncharacterized protein</fullName>
    </submittedName>
</protein>